<feature type="transmembrane region" description="Helical" evidence="1">
    <location>
        <begin position="23"/>
        <end position="41"/>
    </location>
</feature>
<dbReference type="RefSeq" id="XP_042921742.1">
    <property type="nucleotide sequence ID" value="XM_043064741.1"/>
</dbReference>
<accession>A0A2K3DGA8</accession>
<dbReference type="GeneID" id="66054275"/>
<keyword evidence="1" id="KW-1133">Transmembrane helix</keyword>
<protein>
    <submittedName>
        <fullName evidence="2">Uncharacterized protein</fullName>
    </submittedName>
</protein>
<dbReference type="Gramene" id="PNW79549">
    <property type="protein sequence ID" value="PNW79549"/>
    <property type="gene ID" value="CHLRE_08g358558v5"/>
</dbReference>
<dbReference type="EMBL" id="CM008969">
    <property type="protein sequence ID" value="PNW79549.1"/>
    <property type="molecule type" value="Genomic_DNA"/>
</dbReference>
<keyword evidence="1" id="KW-0812">Transmembrane</keyword>
<dbReference type="Proteomes" id="UP000006906">
    <property type="component" value="Chromosome 8"/>
</dbReference>
<evidence type="ECO:0000256" key="1">
    <source>
        <dbReference type="SAM" id="Phobius"/>
    </source>
</evidence>
<evidence type="ECO:0000313" key="3">
    <source>
        <dbReference type="Proteomes" id="UP000006906"/>
    </source>
</evidence>
<reference evidence="2 3" key="1">
    <citation type="journal article" date="2007" name="Science">
        <title>The Chlamydomonas genome reveals the evolution of key animal and plant functions.</title>
        <authorList>
            <person name="Merchant S.S."/>
            <person name="Prochnik S.E."/>
            <person name="Vallon O."/>
            <person name="Harris E.H."/>
            <person name="Karpowicz S.J."/>
            <person name="Witman G.B."/>
            <person name="Terry A."/>
            <person name="Salamov A."/>
            <person name="Fritz-Laylin L.K."/>
            <person name="Marechal-Drouard L."/>
            <person name="Marshall W.F."/>
            <person name="Qu L.H."/>
            <person name="Nelson D.R."/>
            <person name="Sanderfoot A.A."/>
            <person name="Spalding M.H."/>
            <person name="Kapitonov V.V."/>
            <person name="Ren Q."/>
            <person name="Ferris P."/>
            <person name="Lindquist E."/>
            <person name="Shapiro H."/>
            <person name="Lucas S.M."/>
            <person name="Grimwood J."/>
            <person name="Schmutz J."/>
            <person name="Cardol P."/>
            <person name="Cerutti H."/>
            <person name="Chanfreau G."/>
            <person name="Chen C.L."/>
            <person name="Cognat V."/>
            <person name="Croft M.T."/>
            <person name="Dent R."/>
            <person name="Dutcher S."/>
            <person name="Fernandez E."/>
            <person name="Fukuzawa H."/>
            <person name="Gonzalez-Ballester D."/>
            <person name="Gonzalez-Halphen D."/>
            <person name="Hallmann A."/>
            <person name="Hanikenne M."/>
            <person name="Hippler M."/>
            <person name="Inwood W."/>
            <person name="Jabbari K."/>
            <person name="Kalanon M."/>
            <person name="Kuras R."/>
            <person name="Lefebvre P.A."/>
            <person name="Lemaire S.D."/>
            <person name="Lobanov A.V."/>
            <person name="Lohr M."/>
            <person name="Manuell A."/>
            <person name="Meier I."/>
            <person name="Mets L."/>
            <person name="Mittag M."/>
            <person name="Mittelmeier T."/>
            <person name="Moroney J.V."/>
            <person name="Moseley J."/>
            <person name="Napoli C."/>
            <person name="Nedelcu A.M."/>
            <person name="Niyogi K."/>
            <person name="Novoselov S.V."/>
            <person name="Paulsen I.T."/>
            <person name="Pazour G."/>
            <person name="Purton S."/>
            <person name="Ral J.P."/>
            <person name="Riano-Pachon D.M."/>
            <person name="Riekhof W."/>
            <person name="Rymarquis L."/>
            <person name="Schroda M."/>
            <person name="Stern D."/>
            <person name="Umen J."/>
            <person name="Willows R."/>
            <person name="Wilson N."/>
            <person name="Zimmer S.L."/>
            <person name="Allmer J."/>
            <person name="Balk J."/>
            <person name="Bisova K."/>
            <person name="Chen C.J."/>
            <person name="Elias M."/>
            <person name="Gendler K."/>
            <person name="Hauser C."/>
            <person name="Lamb M.R."/>
            <person name="Ledford H."/>
            <person name="Long J.C."/>
            <person name="Minagawa J."/>
            <person name="Page M.D."/>
            <person name="Pan J."/>
            <person name="Pootakham W."/>
            <person name="Roje S."/>
            <person name="Rose A."/>
            <person name="Stahlberg E."/>
            <person name="Terauchi A.M."/>
            <person name="Yang P."/>
            <person name="Ball S."/>
            <person name="Bowler C."/>
            <person name="Dieckmann C.L."/>
            <person name="Gladyshev V.N."/>
            <person name="Green P."/>
            <person name="Jorgensen R."/>
            <person name="Mayfield S."/>
            <person name="Mueller-Roeber B."/>
            <person name="Rajamani S."/>
            <person name="Sayre R.T."/>
            <person name="Brokstein P."/>
            <person name="Dubchak I."/>
            <person name="Goodstein D."/>
            <person name="Hornick L."/>
            <person name="Huang Y.W."/>
            <person name="Jhaveri J."/>
            <person name="Luo Y."/>
            <person name="Martinez D."/>
            <person name="Ngau W.C."/>
            <person name="Otillar B."/>
            <person name="Poliakov A."/>
            <person name="Porter A."/>
            <person name="Szajkowski L."/>
            <person name="Werner G."/>
            <person name="Zhou K."/>
            <person name="Grigoriev I.V."/>
            <person name="Rokhsar D.S."/>
            <person name="Grossman A.R."/>
        </authorList>
    </citation>
    <scope>NUCLEOTIDE SEQUENCE [LARGE SCALE GENOMIC DNA]</scope>
    <source>
        <strain evidence="3">CC-503</strain>
    </source>
</reference>
<dbReference type="AlphaFoldDB" id="A0A2K3DGA8"/>
<sequence length="61" mass="6670">MKLQLFRLHVHMGGPIWTTGENVVMYLLLVLVLALIGLGAYKQLCKLAKLVAMKLGGAGNY</sequence>
<dbReference type="InParanoid" id="A0A2K3DGA8"/>
<keyword evidence="1" id="KW-0472">Membrane</keyword>
<organism evidence="2 3">
    <name type="scientific">Chlamydomonas reinhardtii</name>
    <name type="common">Chlamydomonas smithii</name>
    <dbReference type="NCBI Taxonomy" id="3055"/>
    <lineage>
        <taxon>Eukaryota</taxon>
        <taxon>Viridiplantae</taxon>
        <taxon>Chlorophyta</taxon>
        <taxon>core chlorophytes</taxon>
        <taxon>Chlorophyceae</taxon>
        <taxon>CS clade</taxon>
        <taxon>Chlamydomonadales</taxon>
        <taxon>Chlamydomonadaceae</taxon>
        <taxon>Chlamydomonas</taxon>
    </lineage>
</organism>
<proteinExistence type="predicted"/>
<keyword evidence="3" id="KW-1185">Reference proteome</keyword>
<dbReference type="KEGG" id="cre:CHLRE_08g358558v5"/>
<evidence type="ECO:0000313" key="2">
    <source>
        <dbReference type="EMBL" id="PNW79549.1"/>
    </source>
</evidence>
<name>A0A2K3DGA8_CHLRE</name>
<gene>
    <name evidence="2" type="ORF">CHLRE_08g358558v5</name>
</gene>